<evidence type="ECO:0000259" key="5">
    <source>
        <dbReference type="PROSITE" id="PS51384"/>
    </source>
</evidence>
<dbReference type="Proteomes" id="UP000184226">
    <property type="component" value="Unassembled WGS sequence"/>
</dbReference>
<evidence type="ECO:0000256" key="4">
    <source>
        <dbReference type="ARBA" id="ARBA00047776"/>
    </source>
</evidence>
<accession>A0A1M5ZWN7</accession>
<dbReference type="SUPFAM" id="SSF63380">
    <property type="entry name" value="Riboflavin synthase domain-like"/>
    <property type="match status" value="1"/>
</dbReference>
<dbReference type="Gene3D" id="2.40.30.10">
    <property type="entry name" value="Translation factors"/>
    <property type="match status" value="1"/>
</dbReference>
<keyword evidence="3" id="KW-0547">Nucleotide-binding</keyword>
<dbReference type="GO" id="GO:0034599">
    <property type="term" value="P:cellular response to oxidative stress"/>
    <property type="evidence" value="ECO:0007669"/>
    <property type="project" value="TreeGrafter"/>
</dbReference>
<evidence type="ECO:0000256" key="1">
    <source>
        <dbReference type="ARBA" id="ARBA00008312"/>
    </source>
</evidence>
<dbReference type="PROSITE" id="PS51384">
    <property type="entry name" value="FAD_FR"/>
    <property type="match status" value="1"/>
</dbReference>
<dbReference type="EMBL" id="FQXE01000019">
    <property type="protein sequence ID" value="SHI28449.1"/>
    <property type="molecule type" value="Genomic_DNA"/>
</dbReference>
<feature type="domain" description="FAD-binding FR-type" evidence="5">
    <location>
        <begin position="4"/>
        <end position="110"/>
    </location>
</feature>
<dbReference type="InterPro" id="IPR033892">
    <property type="entry name" value="FNR_bac"/>
</dbReference>
<organism evidence="6 7">
    <name type="scientific">Pollutimonas bauzanensis</name>
    <dbReference type="NCBI Taxonomy" id="658167"/>
    <lineage>
        <taxon>Bacteria</taxon>
        <taxon>Pseudomonadati</taxon>
        <taxon>Pseudomonadota</taxon>
        <taxon>Betaproteobacteria</taxon>
        <taxon>Burkholderiales</taxon>
        <taxon>Alcaligenaceae</taxon>
        <taxon>Pollutimonas</taxon>
    </lineage>
</organism>
<name>A0A1M5ZWN7_9BURK</name>
<dbReference type="STRING" id="658167.SAMN04488135_11974"/>
<dbReference type="PANTHER" id="PTHR47878:SF2">
    <property type="entry name" value="OXIDOREDUCTASE FAD_NAD(P)-BINDING DOMAIN PROTEIN"/>
    <property type="match status" value="1"/>
</dbReference>
<dbReference type="GO" id="GO:0042167">
    <property type="term" value="P:heme catabolic process"/>
    <property type="evidence" value="ECO:0007669"/>
    <property type="project" value="TreeGrafter"/>
</dbReference>
<gene>
    <name evidence="6" type="ORF">SAMN04488135_11974</name>
</gene>
<reference evidence="6 7" key="1">
    <citation type="submission" date="2016-11" db="EMBL/GenBank/DDBJ databases">
        <authorList>
            <person name="Jaros S."/>
            <person name="Januszkiewicz K."/>
            <person name="Wedrychowicz H."/>
        </authorList>
    </citation>
    <scope>NUCLEOTIDE SEQUENCE [LARGE SCALE GENOMIC DNA]</scope>
    <source>
        <strain evidence="6 7">CGMCC 1.10190</strain>
    </source>
</reference>
<sequence>MPGHKYTRETITQVTHWVPQKLFSFRVTRPAGFSFVAGQFARLGLPADDAPGAAPEIWRAYSMVSAPQHDMLEFYSIVVPGGQFTPRLARLAAGDAIYVDQSAFGFLTLDRFEPGGNLWLIATGTGLSAYLSLLQDPNTWLLFDRIILVHGVRQAAELAYRKQILDWVANGPPCPQAKSLAKLAYLPIATRETLDHTPRERITTLIASGQLETLAGCALDPAKSKVMLCGNPDMLLEARKLLSERGFAVGRRGSPGNLALENYW</sequence>
<dbReference type="GO" id="GO:0000166">
    <property type="term" value="F:nucleotide binding"/>
    <property type="evidence" value="ECO:0007669"/>
    <property type="project" value="UniProtKB-KW"/>
</dbReference>
<evidence type="ECO:0000256" key="3">
    <source>
        <dbReference type="ARBA" id="ARBA00022741"/>
    </source>
</evidence>
<dbReference type="InterPro" id="IPR001433">
    <property type="entry name" value="OxRdtase_FAD/NAD-bd"/>
</dbReference>
<dbReference type="InterPro" id="IPR017927">
    <property type="entry name" value="FAD-bd_FR_type"/>
</dbReference>
<keyword evidence="7" id="KW-1185">Reference proteome</keyword>
<dbReference type="InterPro" id="IPR017938">
    <property type="entry name" value="Riboflavin_synthase-like_b-brl"/>
</dbReference>
<dbReference type="Gene3D" id="3.40.50.80">
    <property type="entry name" value="Nucleotide-binding domain of ferredoxin-NADP reductase (FNR) module"/>
    <property type="match status" value="1"/>
</dbReference>
<dbReference type="CDD" id="cd06195">
    <property type="entry name" value="FNR1"/>
    <property type="match status" value="1"/>
</dbReference>
<dbReference type="EC" id="1.18.1.2" evidence="2"/>
<evidence type="ECO:0000313" key="6">
    <source>
        <dbReference type="EMBL" id="SHI28449.1"/>
    </source>
</evidence>
<dbReference type="AlphaFoldDB" id="A0A1M5ZWN7"/>
<dbReference type="PRINTS" id="PR00410">
    <property type="entry name" value="PHEHYDRXLASE"/>
</dbReference>
<dbReference type="InterPro" id="IPR051930">
    <property type="entry name" value="FNR_type-1"/>
</dbReference>
<evidence type="ECO:0000313" key="7">
    <source>
        <dbReference type="Proteomes" id="UP000184226"/>
    </source>
</evidence>
<dbReference type="GO" id="GO:0004324">
    <property type="term" value="F:ferredoxin-NADP+ reductase activity"/>
    <property type="evidence" value="ECO:0007669"/>
    <property type="project" value="UniProtKB-EC"/>
</dbReference>
<dbReference type="PANTHER" id="PTHR47878">
    <property type="entry name" value="OXIDOREDUCTASE FAD/NAD(P)-BINDING DOMAIN PROTEIN"/>
    <property type="match status" value="1"/>
</dbReference>
<comment type="similarity">
    <text evidence="1">Belongs to the ferredoxin--NADP reductase type 1 family.</text>
</comment>
<proteinExistence type="inferred from homology"/>
<dbReference type="Pfam" id="PF00175">
    <property type="entry name" value="NAD_binding_1"/>
    <property type="match status" value="1"/>
</dbReference>
<dbReference type="OrthoDB" id="9784483at2"/>
<protein>
    <recommendedName>
        <fullName evidence="2">ferredoxin--NADP(+) reductase</fullName>
        <ecNumber evidence="2">1.18.1.2</ecNumber>
    </recommendedName>
</protein>
<dbReference type="RefSeq" id="WP_073109054.1">
    <property type="nucleotide sequence ID" value="NZ_FQXE01000019.1"/>
</dbReference>
<dbReference type="InterPro" id="IPR039261">
    <property type="entry name" value="FNR_nucleotide-bd"/>
</dbReference>
<dbReference type="SUPFAM" id="SSF52343">
    <property type="entry name" value="Ferredoxin reductase-like, C-terminal NADP-linked domain"/>
    <property type="match status" value="1"/>
</dbReference>
<comment type="catalytic activity">
    <reaction evidence="4">
        <text>2 reduced [2Fe-2S]-[ferredoxin] + NADP(+) + H(+) = 2 oxidized [2Fe-2S]-[ferredoxin] + NADPH</text>
        <dbReference type="Rhea" id="RHEA:20125"/>
        <dbReference type="Rhea" id="RHEA-COMP:10000"/>
        <dbReference type="Rhea" id="RHEA-COMP:10001"/>
        <dbReference type="ChEBI" id="CHEBI:15378"/>
        <dbReference type="ChEBI" id="CHEBI:33737"/>
        <dbReference type="ChEBI" id="CHEBI:33738"/>
        <dbReference type="ChEBI" id="CHEBI:57783"/>
        <dbReference type="ChEBI" id="CHEBI:58349"/>
        <dbReference type="EC" id="1.18.1.2"/>
    </reaction>
</comment>
<evidence type="ECO:0000256" key="2">
    <source>
        <dbReference type="ARBA" id="ARBA00013223"/>
    </source>
</evidence>